<feature type="domain" description="Protein kinase" evidence="1">
    <location>
        <begin position="1"/>
        <end position="176"/>
    </location>
</feature>
<accession>T1BSJ2</accession>
<gene>
    <name evidence="2" type="ORF">B1A_11336</name>
</gene>
<dbReference type="CDD" id="cd14014">
    <property type="entry name" value="STKc_PknB_like"/>
    <property type="match status" value="1"/>
</dbReference>
<comment type="caution">
    <text evidence="2">The sequence shown here is derived from an EMBL/GenBank/DDBJ whole genome shotgun (WGS) entry which is preliminary data.</text>
</comment>
<protein>
    <submittedName>
        <fullName evidence="2">Serine/threonine protein kinase with PASTA sensor(S)</fullName>
    </submittedName>
</protein>
<keyword evidence="2" id="KW-0723">Serine/threonine-protein kinase</keyword>
<dbReference type="GO" id="GO:0010506">
    <property type="term" value="P:regulation of autophagy"/>
    <property type="evidence" value="ECO:0007669"/>
    <property type="project" value="InterPro"/>
</dbReference>
<keyword evidence="2" id="KW-0418">Kinase</keyword>
<dbReference type="Gene3D" id="1.10.510.10">
    <property type="entry name" value="Transferase(Phosphotransferase) domain 1"/>
    <property type="match status" value="1"/>
</dbReference>
<name>T1BSJ2_9ZZZZ</name>
<reference evidence="2" key="1">
    <citation type="submission" date="2013-08" db="EMBL/GenBank/DDBJ databases">
        <authorList>
            <person name="Mendez C."/>
            <person name="Richter M."/>
            <person name="Ferrer M."/>
            <person name="Sanchez J."/>
        </authorList>
    </citation>
    <scope>NUCLEOTIDE SEQUENCE</scope>
</reference>
<dbReference type="SMART" id="SM00220">
    <property type="entry name" value="S_TKc"/>
    <property type="match status" value="1"/>
</dbReference>
<dbReference type="InterPro" id="IPR011009">
    <property type="entry name" value="Kinase-like_dom_sf"/>
</dbReference>
<dbReference type="AlphaFoldDB" id="T1BSJ2"/>
<feature type="non-terminal residue" evidence="2">
    <location>
        <position position="176"/>
    </location>
</feature>
<dbReference type="GO" id="GO:0005524">
    <property type="term" value="F:ATP binding"/>
    <property type="evidence" value="ECO:0007669"/>
    <property type="project" value="InterPro"/>
</dbReference>
<keyword evidence="2" id="KW-0808">Transferase</keyword>
<dbReference type="PANTHER" id="PTHR24348">
    <property type="entry name" value="SERINE/THREONINE-PROTEIN KINASE UNC-51-RELATED"/>
    <property type="match status" value="1"/>
</dbReference>
<dbReference type="EMBL" id="AUZX01008096">
    <property type="protein sequence ID" value="EQD56945.1"/>
    <property type="molecule type" value="Genomic_DNA"/>
</dbReference>
<dbReference type="Pfam" id="PF00069">
    <property type="entry name" value="Pkinase"/>
    <property type="match status" value="1"/>
</dbReference>
<dbReference type="InterPro" id="IPR008271">
    <property type="entry name" value="Ser/Thr_kinase_AS"/>
</dbReference>
<dbReference type="InterPro" id="IPR000719">
    <property type="entry name" value="Prot_kinase_dom"/>
</dbReference>
<evidence type="ECO:0000259" key="1">
    <source>
        <dbReference type="PROSITE" id="PS50011"/>
    </source>
</evidence>
<dbReference type="SUPFAM" id="SSF56112">
    <property type="entry name" value="Protein kinase-like (PK-like)"/>
    <property type="match status" value="1"/>
</dbReference>
<dbReference type="InterPro" id="IPR045269">
    <property type="entry name" value="Atg1-like"/>
</dbReference>
<sequence length="176" mass="19757">MTHRNVIRIYDFLFIQGNYAISMEYFPSHTLATEFNGEKPLELKRALQFGIDICTGMTVAHQAGIVHRDLKPANVLINHEGLLKIVDFGVAAAQRESETQLTRTGYVIGSPKYMAPEQILGKRVDERADIYALGVILYEMFTGAPPYSRGDHMSVMYQHVQGKARPPRDLNPALPP</sequence>
<proteinExistence type="predicted"/>
<organism evidence="2">
    <name type="scientific">mine drainage metagenome</name>
    <dbReference type="NCBI Taxonomy" id="410659"/>
    <lineage>
        <taxon>unclassified sequences</taxon>
        <taxon>metagenomes</taxon>
        <taxon>ecological metagenomes</taxon>
    </lineage>
</organism>
<dbReference type="PANTHER" id="PTHR24348:SF70">
    <property type="entry name" value="PROTEIN KINASE DOMAIN CONTAINING PROTEIN"/>
    <property type="match status" value="1"/>
</dbReference>
<dbReference type="GO" id="GO:0004674">
    <property type="term" value="F:protein serine/threonine kinase activity"/>
    <property type="evidence" value="ECO:0007669"/>
    <property type="project" value="UniProtKB-KW"/>
</dbReference>
<dbReference type="GO" id="GO:0005737">
    <property type="term" value="C:cytoplasm"/>
    <property type="evidence" value="ECO:0007669"/>
    <property type="project" value="TreeGrafter"/>
</dbReference>
<dbReference type="PROSITE" id="PS00108">
    <property type="entry name" value="PROTEIN_KINASE_ST"/>
    <property type="match status" value="1"/>
</dbReference>
<dbReference type="PROSITE" id="PS50011">
    <property type="entry name" value="PROTEIN_KINASE_DOM"/>
    <property type="match status" value="1"/>
</dbReference>
<evidence type="ECO:0000313" key="2">
    <source>
        <dbReference type="EMBL" id="EQD56945.1"/>
    </source>
</evidence>
<reference evidence="2" key="2">
    <citation type="journal article" date="2014" name="ISME J.">
        <title>Microbial stratification in low pH oxic and suboxic macroscopic growths along an acid mine drainage.</title>
        <authorList>
            <person name="Mendez-Garcia C."/>
            <person name="Mesa V."/>
            <person name="Sprenger R.R."/>
            <person name="Richter M."/>
            <person name="Diez M.S."/>
            <person name="Solano J."/>
            <person name="Bargiela R."/>
            <person name="Golyshina O.V."/>
            <person name="Manteca A."/>
            <person name="Ramos J.L."/>
            <person name="Gallego J.R."/>
            <person name="Llorente I."/>
            <person name="Martins Dos Santos V.A."/>
            <person name="Jensen O.N."/>
            <person name="Pelaez A.I."/>
            <person name="Sanchez J."/>
            <person name="Ferrer M."/>
        </authorList>
    </citation>
    <scope>NUCLEOTIDE SEQUENCE</scope>
</reference>